<dbReference type="AlphaFoldDB" id="A0AAV1XLY4"/>
<feature type="compositionally biased region" description="Basic and acidic residues" evidence="1">
    <location>
        <begin position="138"/>
        <end position="152"/>
    </location>
</feature>
<sequence>MGCCFSTPNTQKDINDIKNKQPQLKSHAPKPITTHEVLNKTTLPLLPQHLEEETVKDVLSETPISKPHQVPLLMAKSNTQMPELEKGDVAIMNNECSISESFSTTTTTTVSTVTENREDEATSKRRSTVIQNRKKRSYAVDDNRIGERERRQKSPGRIPAKRVPVSSPAVCRRESGQIRRDPGEDSRRRSRWPLSAGKVGGGVNQSQLKPPGRGGQRLPPAKCVDNERVGEENDVVPKEESLENPHVSLECFIFL</sequence>
<evidence type="ECO:0000256" key="1">
    <source>
        <dbReference type="SAM" id="MobiDB-lite"/>
    </source>
</evidence>
<evidence type="ECO:0000313" key="3">
    <source>
        <dbReference type="Proteomes" id="UP001497480"/>
    </source>
</evidence>
<feature type="compositionally biased region" description="Basic and acidic residues" evidence="1">
    <location>
        <begin position="224"/>
        <end position="241"/>
    </location>
</feature>
<dbReference type="EMBL" id="CAXHTB010000016">
    <property type="protein sequence ID" value="CAL0322653.1"/>
    <property type="molecule type" value="Genomic_DNA"/>
</dbReference>
<organism evidence="2 3">
    <name type="scientific">Lupinus luteus</name>
    <name type="common">European yellow lupine</name>
    <dbReference type="NCBI Taxonomy" id="3873"/>
    <lineage>
        <taxon>Eukaryota</taxon>
        <taxon>Viridiplantae</taxon>
        <taxon>Streptophyta</taxon>
        <taxon>Embryophyta</taxon>
        <taxon>Tracheophyta</taxon>
        <taxon>Spermatophyta</taxon>
        <taxon>Magnoliopsida</taxon>
        <taxon>eudicotyledons</taxon>
        <taxon>Gunneridae</taxon>
        <taxon>Pentapetalae</taxon>
        <taxon>rosids</taxon>
        <taxon>fabids</taxon>
        <taxon>Fabales</taxon>
        <taxon>Fabaceae</taxon>
        <taxon>Papilionoideae</taxon>
        <taxon>50 kb inversion clade</taxon>
        <taxon>genistoids sensu lato</taxon>
        <taxon>core genistoids</taxon>
        <taxon>Genisteae</taxon>
        <taxon>Lupinus</taxon>
    </lineage>
</organism>
<evidence type="ECO:0000313" key="2">
    <source>
        <dbReference type="EMBL" id="CAL0322653.1"/>
    </source>
</evidence>
<feature type="compositionally biased region" description="Low complexity" evidence="1">
    <location>
        <begin position="103"/>
        <end position="114"/>
    </location>
</feature>
<gene>
    <name evidence="2" type="ORF">LLUT_LOCUS23713</name>
</gene>
<name>A0AAV1XLY4_LUPLU</name>
<dbReference type="PANTHER" id="PTHR33871:SF22">
    <property type="match status" value="1"/>
</dbReference>
<reference evidence="2 3" key="1">
    <citation type="submission" date="2024-03" db="EMBL/GenBank/DDBJ databases">
        <authorList>
            <person name="Martinez-Hernandez J."/>
        </authorList>
    </citation>
    <scope>NUCLEOTIDE SEQUENCE [LARGE SCALE GENOMIC DNA]</scope>
</reference>
<feature type="compositionally biased region" description="Basic and acidic residues" evidence="1">
    <location>
        <begin position="171"/>
        <end position="187"/>
    </location>
</feature>
<comment type="caution">
    <text evidence="2">The sequence shown here is derived from an EMBL/GenBank/DDBJ whole genome shotgun (WGS) entry which is preliminary data.</text>
</comment>
<dbReference type="PANTHER" id="PTHR33871">
    <property type="entry name" value="OS05G0503100 PROTEIN-RELATED"/>
    <property type="match status" value="1"/>
</dbReference>
<feature type="region of interest" description="Disordered" evidence="1">
    <location>
        <begin position="102"/>
        <end position="241"/>
    </location>
</feature>
<keyword evidence="3" id="KW-1185">Reference proteome</keyword>
<proteinExistence type="predicted"/>
<feature type="compositionally biased region" description="Basic residues" evidence="1">
    <location>
        <begin position="124"/>
        <end position="137"/>
    </location>
</feature>
<accession>A0AAV1XLY4</accession>
<dbReference type="Proteomes" id="UP001497480">
    <property type="component" value="Unassembled WGS sequence"/>
</dbReference>
<protein>
    <submittedName>
        <fullName evidence="2">Uncharacterized protein</fullName>
    </submittedName>
</protein>